<keyword evidence="3" id="KW-0540">Nuclease</keyword>
<evidence type="ECO:0000256" key="5">
    <source>
        <dbReference type="ARBA" id="ARBA00022801"/>
    </source>
</evidence>
<reference evidence="9" key="1">
    <citation type="journal article" date="2019" name="Sci. Rep.">
        <title>Draft genome of Tanacetum cinerariifolium, the natural source of mosquito coil.</title>
        <authorList>
            <person name="Yamashiro T."/>
            <person name="Shiraishi A."/>
            <person name="Satake H."/>
            <person name="Nakayama K."/>
        </authorList>
    </citation>
    <scope>NUCLEOTIDE SEQUENCE</scope>
</reference>
<dbReference type="PANTHER" id="PTHR33067">
    <property type="entry name" value="RNA-DIRECTED DNA POLYMERASE-RELATED"/>
    <property type="match status" value="1"/>
</dbReference>
<dbReference type="Pfam" id="PF07727">
    <property type="entry name" value="RVT_2"/>
    <property type="match status" value="2"/>
</dbReference>
<evidence type="ECO:0000256" key="6">
    <source>
        <dbReference type="ARBA" id="ARBA00022918"/>
    </source>
</evidence>
<dbReference type="GO" id="GO:0004519">
    <property type="term" value="F:endonuclease activity"/>
    <property type="evidence" value="ECO:0007669"/>
    <property type="project" value="UniProtKB-KW"/>
</dbReference>
<dbReference type="SUPFAM" id="SSF56672">
    <property type="entry name" value="DNA/RNA polymerases"/>
    <property type="match status" value="2"/>
</dbReference>
<keyword evidence="6" id="KW-0695">RNA-directed DNA polymerase</keyword>
<proteinExistence type="predicted"/>
<evidence type="ECO:0000259" key="8">
    <source>
        <dbReference type="PROSITE" id="PS50994"/>
    </source>
</evidence>
<dbReference type="InterPro" id="IPR025724">
    <property type="entry name" value="GAG-pre-integrase_dom"/>
</dbReference>
<dbReference type="InterPro" id="IPR036397">
    <property type="entry name" value="RNaseH_sf"/>
</dbReference>
<feature type="domain" description="Integrase catalytic" evidence="8">
    <location>
        <begin position="1306"/>
        <end position="1419"/>
    </location>
</feature>
<sequence length="2358" mass="266554">MSTRSSARNLFPPLDNPKLTIRRRSRVDPTFLNDFEMATEGNGDPPVPDLQTMEELCQPSLNALKDEMAEINKNLMKVLQVNQQVKPVTPSCETCGGPHSYNDCPTTVGQTQNVYAVGAYQGGNSYQPQGNRNLLSYHSDNYLEPPGFNQNQNRNNQNQNFQNQNRNQGNNHSIPQGNNQRRNQFFQGASHGPNPPPAYQAPAYQASGYQAPVHQPLIPQPQVVTTANTPKPNQKLSIPYASRLHDQKLRDKANDQKEKFFQIFQDLNFNISFADALILMPKFGPTIKTLLTNKDKLYELARTLLNEHCSTVLLKKLLEKLGDPDKFLIPCDFPRIDECLDLADLGASINLMPLSVWNNLSLPGLTPTLMTLKLADRSISRPIGVVEDIFVKVGKFHFPTDFVVVDYDADPRVPVILGRSFLKTRKSLIDVYEERIDSSHLSVKEKSALVKVLKSHKQAIAWKLSDIKGINPKFCTHKILMEDDFKPAVQHQRRVNLKIHDVIKKEVLKVLNAGLIYSILDSPWEKSHFMVKEGIVLCHKISKNGIEVDKAKVDVIVKLAHPTTVKGVVLGKRQEKHFRPINYAGKTMNEAESQYTTTEKEMLVVVEAKGLPTNDAQVVCKFLKSLFARFGTPHAIISDRGNGYHLKDKIKAKSDKTEHEMESMEKLKVNQNSANMMATTKVPMLKPENGPTLQKTQVVKGVTTLMPITSVEDKAQRRLEVKARNTLMMGIPNEHHIKFNSIKDVRQLMEAIEKRFGGNVTTKKTQRNLLKQQYENFTVSNSEMLDQTFDRLQKLRNKADLDTMSMDDLYNNLKVYEPEVKGMSSSNASIQNMYFVSSLINNNTNRVVNTTQAVNTALGVSTDGTQVNTASIDNLSGAVICVFLASQPNGHVDNEGQKVLEENKKEADCQCSKKSRYQAQGKPRSIVLVETPASTALVSCDGLGGYDWSDQAEESSNYALMAYTSISSDSKNPDAPIVEDYVSDDEEENVTQPKIVKKIVKPSIPEIEFVKTRQQEKTAGKNVKKTYPHAKRNMDPRAVLLQSGIVNTARHKFSKKAVLDNTARQVSTTHPKSIVNVARPKSHLSKTTHSTVKSPIYKKTAFNNSNVNQRVNTVRCKTVNTARPKVVVNAVQGNVVNADYEEIDEGYVALGGNPKGGKITGKCTIKTGKLDFKNVYFVRELKFNIFSVSQMCDKKNSVLFNDTECIVLSPNFKLIDESQVLLRIPRKNIVPKEGLTCLFAKATSNEFKLWHRRLGHLNFKTMNKLVKENLVRGLPSKHFENVELCCLSEEKTTQSLFLIKEMYFLVVTDDYSRFTWVFFLSTKDETSGILKSFITRIENLVDHKGILRQNSVARSPQQNKVAERRNKTLIEAAKTMLADLKLPTTFWAEAVNTACYMQNRVLVVKPHNKTPYELFHSRTPTLSFMKPLGCPVKILNTLDHLGSGLDWLFDIDALTRTINYKPIVAGTQSNSFIGTKACDNAGQARKEKEPVRDYILLPLWTADLPFSQDPKSSKNDGFLPLSDSEKKVDEDPSKKRECRDQEQEDNVNNTNNVIVATTNRVNTVSENINPSWIEAMHEELLPFKLQEVWTLVDLSNGKRAIGTKWVFWNTKDERGIVIRNKARLVAQGHIQEEGIDYDELFAPVVRIKAIRLFLVYSSFKDFVMYQMNVKSAFLYGKIEKETMGFTDEKIDNTLFIRRHKGDILLVQIYVDDIIFGLTKKELCNAFEKMMHENFQMSSMGELTFFLGLQVKYKQDGIFISQDKYVVCACARYQINLKVSHLHTMKRIFRYLKGQPKFSLWYLKDSSFDLVAYTDSDYARASLDMKSTTGDLLTKAFDYELMVNLIIYTSCIEQLWATVKAKTVAGEVQLQSLVDGKKVIITESTIRRDPQLEDAEGVDCLPNATSFELLTLIGETPLFLTMMVQAQEEMGEGSANPTDPHHTPTIIQPLTSQPQKKQKPRKIKRKDTELPQTTCPTTNIVDEAINEEMNDSLERAVTTASSLEAEYESSNINKTQSKVTPNESSSQGTDSGGGTRIESFNDIEDLGEDASKQGRISDIDADEGITLFSTHDDAKMFDADKDLHGEEVFFAKQDENVVEKEVDAAQVQVSTVVTTATISIDEVTLAQALSELKHTKPKAKDKGIDKGKAIMIEEPVKLKKKDQIMLDEEVALKLEAELQAEFDKEQSLASKKAQQEQEVNEKMRKFFTTKAVEEKRNKPPTQAQQRKIMCTYLKNMEVKKLKDVKNKSFDSIQKMFNKAFKRVNTFEPIKQESSKKQKIDDDKETTELKQLVKIIQDEEWVVIDAIPLAVKPPSIVDWEIHKEGKKSFYKIIRADGSLKIYLVFSHMLKSFDREDVETL</sequence>
<evidence type="ECO:0000256" key="2">
    <source>
        <dbReference type="ARBA" id="ARBA00022695"/>
    </source>
</evidence>
<dbReference type="Gene3D" id="3.30.420.10">
    <property type="entry name" value="Ribonuclease H-like superfamily/Ribonuclease H"/>
    <property type="match status" value="1"/>
</dbReference>
<dbReference type="GO" id="GO:0015074">
    <property type="term" value="P:DNA integration"/>
    <property type="evidence" value="ECO:0007669"/>
    <property type="project" value="InterPro"/>
</dbReference>
<feature type="compositionally biased region" description="Basic and acidic residues" evidence="7">
    <location>
        <begin position="1523"/>
        <end position="1541"/>
    </location>
</feature>
<dbReference type="SUPFAM" id="SSF53098">
    <property type="entry name" value="Ribonuclease H-like"/>
    <property type="match status" value="1"/>
</dbReference>
<feature type="region of interest" description="Disordered" evidence="7">
    <location>
        <begin position="127"/>
        <end position="202"/>
    </location>
</feature>
<feature type="region of interest" description="Disordered" evidence="7">
    <location>
        <begin position="1508"/>
        <end position="1546"/>
    </location>
</feature>
<keyword evidence="1" id="KW-0808">Transferase</keyword>
<protein>
    <recommendedName>
        <fullName evidence="8">Integrase catalytic domain-containing protein</fullName>
    </recommendedName>
</protein>
<name>A0A6L2KE23_TANCI</name>
<feature type="compositionally biased region" description="Low complexity" evidence="7">
    <location>
        <begin position="147"/>
        <end position="188"/>
    </location>
</feature>
<dbReference type="GO" id="GO:0003676">
    <property type="term" value="F:nucleic acid binding"/>
    <property type="evidence" value="ECO:0007669"/>
    <property type="project" value="InterPro"/>
</dbReference>
<organism evidence="9">
    <name type="scientific">Tanacetum cinerariifolium</name>
    <name type="common">Dalmatian daisy</name>
    <name type="synonym">Chrysanthemum cinerariifolium</name>
    <dbReference type="NCBI Taxonomy" id="118510"/>
    <lineage>
        <taxon>Eukaryota</taxon>
        <taxon>Viridiplantae</taxon>
        <taxon>Streptophyta</taxon>
        <taxon>Embryophyta</taxon>
        <taxon>Tracheophyta</taxon>
        <taxon>Spermatophyta</taxon>
        <taxon>Magnoliopsida</taxon>
        <taxon>eudicotyledons</taxon>
        <taxon>Gunneridae</taxon>
        <taxon>Pentapetalae</taxon>
        <taxon>asterids</taxon>
        <taxon>campanulids</taxon>
        <taxon>Asterales</taxon>
        <taxon>Asteraceae</taxon>
        <taxon>Asteroideae</taxon>
        <taxon>Anthemideae</taxon>
        <taxon>Anthemidinae</taxon>
        <taxon>Tanacetum</taxon>
    </lineage>
</organism>
<dbReference type="Pfam" id="PF17917">
    <property type="entry name" value="RT_RNaseH"/>
    <property type="match status" value="1"/>
</dbReference>
<keyword evidence="5" id="KW-0378">Hydrolase</keyword>
<feature type="compositionally biased region" description="Polar residues" evidence="7">
    <location>
        <begin position="1969"/>
        <end position="1979"/>
    </location>
</feature>
<evidence type="ECO:0000256" key="1">
    <source>
        <dbReference type="ARBA" id="ARBA00022679"/>
    </source>
</evidence>
<feature type="compositionally biased region" description="Polar residues" evidence="7">
    <location>
        <begin position="1997"/>
        <end position="2022"/>
    </location>
</feature>
<evidence type="ECO:0000256" key="4">
    <source>
        <dbReference type="ARBA" id="ARBA00022759"/>
    </source>
</evidence>
<dbReference type="InterPro" id="IPR043502">
    <property type="entry name" value="DNA/RNA_pol_sf"/>
</dbReference>
<dbReference type="InterPro" id="IPR001584">
    <property type="entry name" value="Integrase_cat-core"/>
</dbReference>
<feature type="region of interest" description="Disordered" evidence="7">
    <location>
        <begin position="1928"/>
        <end position="1980"/>
    </location>
</feature>
<dbReference type="CDD" id="cd00303">
    <property type="entry name" value="retropepsin_like"/>
    <property type="match status" value="1"/>
</dbReference>
<dbReference type="Gene3D" id="2.40.70.10">
    <property type="entry name" value="Acid Proteases"/>
    <property type="match status" value="1"/>
</dbReference>
<dbReference type="GO" id="GO:0003964">
    <property type="term" value="F:RNA-directed DNA polymerase activity"/>
    <property type="evidence" value="ECO:0007669"/>
    <property type="project" value="UniProtKB-KW"/>
</dbReference>
<keyword evidence="4" id="KW-0255">Endonuclease</keyword>
<accession>A0A6L2KE23</accession>
<dbReference type="InterPro" id="IPR012337">
    <property type="entry name" value="RNaseH-like_sf"/>
</dbReference>
<dbReference type="EMBL" id="BKCJ010002297">
    <property type="protein sequence ID" value="GEU47616.1"/>
    <property type="molecule type" value="Genomic_DNA"/>
</dbReference>
<comment type="caution">
    <text evidence="9">The sequence shown here is derived from an EMBL/GenBank/DDBJ whole genome shotgun (WGS) entry which is preliminary data.</text>
</comment>
<evidence type="ECO:0000256" key="7">
    <source>
        <dbReference type="SAM" id="MobiDB-lite"/>
    </source>
</evidence>
<dbReference type="InterPro" id="IPR041373">
    <property type="entry name" value="RT_RNaseH"/>
</dbReference>
<dbReference type="PANTHER" id="PTHR33067:SF9">
    <property type="entry name" value="RNA-DIRECTED DNA POLYMERASE"/>
    <property type="match status" value="1"/>
</dbReference>
<feature type="compositionally biased region" description="Polar residues" evidence="7">
    <location>
        <begin position="127"/>
        <end position="139"/>
    </location>
</feature>
<dbReference type="InterPro" id="IPR013103">
    <property type="entry name" value="RVT_2"/>
</dbReference>
<evidence type="ECO:0000313" key="9">
    <source>
        <dbReference type="EMBL" id="GEU47616.1"/>
    </source>
</evidence>
<gene>
    <name evidence="9" type="ORF">Tci_019594</name>
</gene>
<dbReference type="Gene3D" id="3.10.10.10">
    <property type="entry name" value="HIV Type 1 Reverse Transcriptase, subunit A, domain 1"/>
    <property type="match status" value="1"/>
</dbReference>
<dbReference type="InterPro" id="IPR021109">
    <property type="entry name" value="Peptidase_aspartic_dom_sf"/>
</dbReference>
<dbReference type="Pfam" id="PF13976">
    <property type="entry name" value="gag_pre-integrs"/>
    <property type="match status" value="1"/>
</dbReference>
<evidence type="ECO:0000256" key="3">
    <source>
        <dbReference type="ARBA" id="ARBA00022722"/>
    </source>
</evidence>
<keyword evidence="2" id="KW-0548">Nucleotidyltransferase</keyword>
<dbReference type="GO" id="GO:0016787">
    <property type="term" value="F:hydrolase activity"/>
    <property type="evidence" value="ECO:0007669"/>
    <property type="project" value="UniProtKB-KW"/>
</dbReference>
<feature type="compositionally biased region" description="Basic residues" evidence="7">
    <location>
        <begin position="1955"/>
        <end position="1964"/>
    </location>
</feature>
<dbReference type="PROSITE" id="PS50994">
    <property type="entry name" value="INTEGRASE"/>
    <property type="match status" value="1"/>
</dbReference>
<feature type="region of interest" description="Disordered" evidence="7">
    <location>
        <begin position="1994"/>
        <end position="2038"/>
    </location>
</feature>